<reference evidence="1" key="2">
    <citation type="submission" date="2015-03" db="UniProtKB">
        <authorList>
            <consortium name="EnsemblPlants"/>
        </authorList>
    </citation>
    <scope>IDENTIFICATION</scope>
</reference>
<organism evidence="1 2">
    <name type="scientific">Brassica oleracea var. oleracea</name>
    <dbReference type="NCBI Taxonomy" id="109376"/>
    <lineage>
        <taxon>Eukaryota</taxon>
        <taxon>Viridiplantae</taxon>
        <taxon>Streptophyta</taxon>
        <taxon>Embryophyta</taxon>
        <taxon>Tracheophyta</taxon>
        <taxon>Spermatophyta</taxon>
        <taxon>Magnoliopsida</taxon>
        <taxon>eudicotyledons</taxon>
        <taxon>Gunneridae</taxon>
        <taxon>Pentapetalae</taxon>
        <taxon>rosids</taxon>
        <taxon>malvids</taxon>
        <taxon>Brassicales</taxon>
        <taxon>Brassicaceae</taxon>
        <taxon>Brassiceae</taxon>
        <taxon>Brassica</taxon>
    </lineage>
</organism>
<proteinExistence type="predicted"/>
<dbReference type="Gramene" id="Bo5g073000.1">
    <property type="protein sequence ID" value="Bo5g073000.1"/>
    <property type="gene ID" value="Bo5g073000"/>
</dbReference>
<keyword evidence="2" id="KW-1185">Reference proteome</keyword>
<dbReference type="EnsemblPlants" id="Bo5g073000.1">
    <property type="protein sequence ID" value="Bo5g073000.1"/>
    <property type="gene ID" value="Bo5g073000"/>
</dbReference>
<sequence length="89" mass="10212">VSENRSTGLVSGLTVVEQNRATQKCCCRSIRSALLCGSNVPNLQDLVRIAVEFSCYFWDIDRYTICSVDRLFKYDIDRRALVKLYVQVE</sequence>
<evidence type="ECO:0000313" key="2">
    <source>
        <dbReference type="Proteomes" id="UP000032141"/>
    </source>
</evidence>
<evidence type="ECO:0000313" key="1">
    <source>
        <dbReference type="EnsemblPlants" id="Bo5g073000.1"/>
    </source>
</evidence>
<dbReference type="AlphaFoldDB" id="A0A0D3CFR9"/>
<protein>
    <submittedName>
        <fullName evidence="1">Uncharacterized protein</fullName>
    </submittedName>
</protein>
<dbReference type="HOGENOM" id="CLU_2461236_0_0_1"/>
<reference evidence="1 2" key="1">
    <citation type="journal article" date="2014" name="Genome Biol.">
        <title>Transcriptome and methylome profiling reveals relics of genome dominance in the mesopolyploid Brassica oleracea.</title>
        <authorList>
            <person name="Parkin I.A."/>
            <person name="Koh C."/>
            <person name="Tang H."/>
            <person name="Robinson S.J."/>
            <person name="Kagale S."/>
            <person name="Clarke W.E."/>
            <person name="Town C.D."/>
            <person name="Nixon J."/>
            <person name="Krishnakumar V."/>
            <person name="Bidwell S.L."/>
            <person name="Denoeud F."/>
            <person name="Belcram H."/>
            <person name="Links M.G."/>
            <person name="Just J."/>
            <person name="Clarke C."/>
            <person name="Bender T."/>
            <person name="Huebert T."/>
            <person name="Mason A.S."/>
            <person name="Pires J.C."/>
            <person name="Barker G."/>
            <person name="Moore J."/>
            <person name="Walley P.G."/>
            <person name="Manoli S."/>
            <person name="Batley J."/>
            <person name="Edwards D."/>
            <person name="Nelson M.N."/>
            <person name="Wang X."/>
            <person name="Paterson A.H."/>
            <person name="King G."/>
            <person name="Bancroft I."/>
            <person name="Chalhoub B."/>
            <person name="Sharpe A.G."/>
        </authorList>
    </citation>
    <scope>NUCLEOTIDE SEQUENCE</scope>
    <source>
        <strain evidence="1 2">cv. TO1000</strain>
    </source>
</reference>
<accession>A0A0D3CFR9</accession>
<dbReference type="Proteomes" id="UP000032141">
    <property type="component" value="Chromosome C5"/>
</dbReference>
<name>A0A0D3CFR9_BRAOL</name>